<dbReference type="AlphaFoldDB" id="A0A8S9RVN2"/>
<protein>
    <submittedName>
        <fullName evidence="1">Uncharacterized protein</fullName>
    </submittedName>
</protein>
<reference evidence="1" key="1">
    <citation type="submission" date="2019-12" db="EMBL/GenBank/DDBJ databases">
        <title>Genome sequencing and annotation of Brassica cretica.</title>
        <authorList>
            <person name="Studholme D.J."/>
            <person name="Sarris P."/>
        </authorList>
    </citation>
    <scope>NUCLEOTIDE SEQUENCE</scope>
    <source>
        <strain evidence="1">PFS-109/04</strain>
        <tissue evidence="1">Leaf</tissue>
    </source>
</reference>
<dbReference type="Proteomes" id="UP000712600">
    <property type="component" value="Unassembled WGS sequence"/>
</dbReference>
<organism evidence="1 2">
    <name type="scientific">Brassica cretica</name>
    <name type="common">Mustard</name>
    <dbReference type="NCBI Taxonomy" id="69181"/>
    <lineage>
        <taxon>Eukaryota</taxon>
        <taxon>Viridiplantae</taxon>
        <taxon>Streptophyta</taxon>
        <taxon>Embryophyta</taxon>
        <taxon>Tracheophyta</taxon>
        <taxon>Spermatophyta</taxon>
        <taxon>Magnoliopsida</taxon>
        <taxon>eudicotyledons</taxon>
        <taxon>Gunneridae</taxon>
        <taxon>Pentapetalae</taxon>
        <taxon>rosids</taxon>
        <taxon>malvids</taxon>
        <taxon>Brassicales</taxon>
        <taxon>Brassicaceae</taxon>
        <taxon>Brassiceae</taxon>
        <taxon>Brassica</taxon>
    </lineage>
</organism>
<evidence type="ECO:0000313" key="2">
    <source>
        <dbReference type="Proteomes" id="UP000712600"/>
    </source>
</evidence>
<comment type="caution">
    <text evidence="1">The sequence shown here is derived from an EMBL/GenBank/DDBJ whole genome shotgun (WGS) entry which is preliminary data.</text>
</comment>
<dbReference type="EMBL" id="QGKX02000088">
    <property type="protein sequence ID" value="KAF3583754.1"/>
    <property type="molecule type" value="Genomic_DNA"/>
</dbReference>
<accession>A0A8S9RVN2</accession>
<gene>
    <name evidence="1" type="ORF">F2Q69_00030485</name>
</gene>
<sequence>MAIFSPLKAAVLINYDPTAPSHLLSTMRETMEETMAARFWCLCFLRMPHLLQCVLSPNHCYAWSQYVDESERDLMNDSFFHHLSRKRSSTQERLGWSPSKLVTCSVSISLCRQLKQQAWRDRTSRSQDNGDATTRDKHAWWVKVSRQRRCHYKGQTCMVG</sequence>
<name>A0A8S9RVN2_BRACR</name>
<proteinExistence type="predicted"/>
<evidence type="ECO:0000313" key="1">
    <source>
        <dbReference type="EMBL" id="KAF3583754.1"/>
    </source>
</evidence>